<accession>A0A9E8MZI9</accession>
<evidence type="ECO:0000313" key="2">
    <source>
        <dbReference type="Proteomes" id="UP001164705"/>
    </source>
</evidence>
<dbReference type="Proteomes" id="UP001164705">
    <property type="component" value="Chromosome"/>
</dbReference>
<sequence length="178" mass="21116">MYILYLIIFGAWLLFTMAWQFEKVREQNKILRIINTFNILPIWTFFAPNPGMYDTHLLYRDKLDGGEFSDWDEIDVVQSRKFYHFIWNPHKRTNKLTIDAISEVKAIKNAGILKEIDDTILVNQIKFSKGYMLLLNMIFSHKKKKDTSVSRQFIVLDSTNIGGQRNLIPLFYSPFHKF</sequence>
<dbReference type="KEGG" id="lnu:N7U66_05820"/>
<gene>
    <name evidence="1" type="ORF">N7U66_05820</name>
</gene>
<dbReference type="AlphaFoldDB" id="A0A9E8MZI9"/>
<keyword evidence="2" id="KW-1185">Reference proteome</keyword>
<reference evidence="1" key="1">
    <citation type="submission" date="2022-11" db="EMBL/GenBank/DDBJ databases">
        <title>Lacinutrix neustonica HL-RS19T sp. nov., isolated from the surface microlayer sample of brackish Lake Shihwa.</title>
        <authorList>
            <person name="Choi J.Y."/>
            <person name="Hwang C.Y."/>
        </authorList>
    </citation>
    <scope>NUCLEOTIDE SEQUENCE</scope>
    <source>
        <strain evidence="1">HL-RS19</strain>
    </source>
</reference>
<protein>
    <submittedName>
        <fullName evidence="1">Uncharacterized protein</fullName>
    </submittedName>
</protein>
<proteinExistence type="predicted"/>
<organism evidence="1 2">
    <name type="scientific">Lacinutrix neustonica</name>
    <dbReference type="NCBI Taxonomy" id="2980107"/>
    <lineage>
        <taxon>Bacteria</taxon>
        <taxon>Pseudomonadati</taxon>
        <taxon>Bacteroidota</taxon>
        <taxon>Flavobacteriia</taxon>
        <taxon>Flavobacteriales</taxon>
        <taxon>Flavobacteriaceae</taxon>
        <taxon>Lacinutrix</taxon>
    </lineage>
</organism>
<dbReference type="EMBL" id="CP113088">
    <property type="protein sequence ID" value="WAC03134.1"/>
    <property type="molecule type" value="Genomic_DNA"/>
</dbReference>
<dbReference type="RefSeq" id="WP_267677709.1">
    <property type="nucleotide sequence ID" value="NZ_CP113088.1"/>
</dbReference>
<name>A0A9E8MZI9_9FLAO</name>
<evidence type="ECO:0000313" key="1">
    <source>
        <dbReference type="EMBL" id="WAC03134.1"/>
    </source>
</evidence>